<feature type="transmembrane region" description="Helical" evidence="1">
    <location>
        <begin position="105"/>
        <end position="124"/>
    </location>
</feature>
<dbReference type="AlphaFoldDB" id="A0A0G1T0R3"/>
<accession>A0A0G1T0R3</accession>
<name>A0A0G1T0R3_9BACT</name>
<dbReference type="Proteomes" id="UP000034879">
    <property type="component" value="Unassembled WGS sequence"/>
</dbReference>
<evidence type="ECO:0000313" key="3">
    <source>
        <dbReference type="Proteomes" id="UP000034879"/>
    </source>
</evidence>
<reference evidence="2 3" key="1">
    <citation type="journal article" date="2015" name="Nature">
        <title>rRNA introns, odd ribosomes, and small enigmatic genomes across a large radiation of phyla.</title>
        <authorList>
            <person name="Brown C.T."/>
            <person name="Hug L.A."/>
            <person name="Thomas B.C."/>
            <person name="Sharon I."/>
            <person name="Castelle C.J."/>
            <person name="Singh A."/>
            <person name="Wilkins M.J."/>
            <person name="Williams K.H."/>
            <person name="Banfield J.F."/>
        </authorList>
    </citation>
    <scope>NUCLEOTIDE SEQUENCE [LARGE SCALE GENOMIC DNA]</scope>
</reference>
<feature type="transmembrane region" description="Helical" evidence="1">
    <location>
        <begin position="67"/>
        <end position="85"/>
    </location>
</feature>
<feature type="transmembrane region" description="Helical" evidence="1">
    <location>
        <begin position="39"/>
        <end position="60"/>
    </location>
</feature>
<protein>
    <submittedName>
        <fullName evidence="2">Uncharacterized protein</fullName>
    </submittedName>
</protein>
<evidence type="ECO:0000313" key="2">
    <source>
        <dbReference type="EMBL" id="KKU75411.1"/>
    </source>
</evidence>
<keyword evidence="1" id="KW-1133">Transmembrane helix</keyword>
<keyword evidence="1" id="KW-0472">Membrane</keyword>
<proteinExistence type="predicted"/>
<organism evidence="2 3">
    <name type="scientific">Candidatus Nomurabacteria bacterium GW2011_GWB1_47_6</name>
    <dbReference type="NCBI Taxonomy" id="1618749"/>
    <lineage>
        <taxon>Bacteria</taxon>
        <taxon>Candidatus Nomuraibacteriota</taxon>
    </lineage>
</organism>
<keyword evidence="1" id="KW-0812">Transmembrane</keyword>
<evidence type="ECO:0000256" key="1">
    <source>
        <dbReference type="SAM" id="Phobius"/>
    </source>
</evidence>
<comment type="caution">
    <text evidence="2">The sequence shown here is derived from an EMBL/GenBank/DDBJ whole genome shotgun (WGS) entry which is preliminary data.</text>
</comment>
<sequence>MFKKFLLVFLIAFALNLVWEFSHSTLYASYRGGEITNLILLYAAIMDGIYILALVTLARIFKINKTAFVIAGGLVLAIGIEIWALNSGRWVYDAAMPIIPILNTGFTPTIQLALTGYIAVWYTFKVSRN</sequence>
<gene>
    <name evidence="2" type="ORF">UY01_C0013G0001</name>
</gene>
<dbReference type="EMBL" id="LCOJ01000013">
    <property type="protein sequence ID" value="KKU75411.1"/>
    <property type="molecule type" value="Genomic_DNA"/>
</dbReference>